<evidence type="ECO:0000313" key="2">
    <source>
        <dbReference type="EMBL" id="MEY9474839.1"/>
    </source>
</evidence>
<dbReference type="EMBL" id="JBGBZN010000002">
    <property type="protein sequence ID" value="MEY9474839.1"/>
    <property type="molecule type" value="Genomic_DNA"/>
</dbReference>
<keyword evidence="3" id="KW-1185">Reference proteome</keyword>
<comment type="caution">
    <text evidence="2">The sequence shown here is derived from an EMBL/GenBank/DDBJ whole genome shotgun (WGS) entry which is preliminary data.</text>
</comment>
<dbReference type="Proteomes" id="UP001565474">
    <property type="component" value="Unassembled WGS sequence"/>
</dbReference>
<sequence>MPVTFARAREARGNSAPGRARHKPSDHRAGKAVCWASPVCCCAVLPACALAQRTAGAAGTRPSLRPLGYEGGVTKQSSGEISRENAKACLHLHTRCHRPRRRAIQYAETATIETRGHGVLDSLPSQGTTSVIWRTQRRLTLSHCERSDLSAEAFGEGGSNPESFRGILDCFVARAPRNDEEESASATLRSRAPDAAQRPPGDAKHRPVRRYAAEPAPIYPQSPCCLGSRLCAATPHALQLVRDTSDVHRFACRRRLTPGMPACRPERMFCAFRKISGCGSSF</sequence>
<gene>
    <name evidence="2" type="ORF">ABH992_007238</name>
</gene>
<proteinExistence type="predicted"/>
<feature type="region of interest" description="Disordered" evidence="1">
    <location>
        <begin position="59"/>
        <end position="80"/>
    </location>
</feature>
<name>A0ABV4GSB7_9BRAD</name>
<evidence type="ECO:0000313" key="3">
    <source>
        <dbReference type="Proteomes" id="UP001565474"/>
    </source>
</evidence>
<feature type="region of interest" description="Disordered" evidence="1">
    <location>
        <begin position="1"/>
        <end position="26"/>
    </location>
</feature>
<organism evidence="2 3">
    <name type="scientific">Bradyrhizobium yuanmingense</name>
    <dbReference type="NCBI Taxonomy" id="108015"/>
    <lineage>
        <taxon>Bacteria</taxon>
        <taxon>Pseudomonadati</taxon>
        <taxon>Pseudomonadota</taxon>
        <taxon>Alphaproteobacteria</taxon>
        <taxon>Hyphomicrobiales</taxon>
        <taxon>Nitrobacteraceae</taxon>
        <taxon>Bradyrhizobium</taxon>
    </lineage>
</organism>
<reference evidence="2 3" key="1">
    <citation type="submission" date="2024-07" db="EMBL/GenBank/DDBJ databases">
        <title>Genomic Encyclopedia of Type Strains, Phase V (KMG-V): Genome sequencing to study the core and pangenomes of soil and plant-associated prokaryotes.</title>
        <authorList>
            <person name="Whitman W."/>
        </authorList>
    </citation>
    <scope>NUCLEOTIDE SEQUENCE [LARGE SCALE GENOMIC DNA]</scope>
    <source>
        <strain evidence="2 3">USDA 222</strain>
    </source>
</reference>
<accession>A0ABV4GSB7</accession>
<protein>
    <submittedName>
        <fullName evidence="2">Uncharacterized protein</fullName>
    </submittedName>
</protein>
<feature type="region of interest" description="Disordered" evidence="1">
    <location>
        <begin position="181"/>
        <end position="207"/>
    </location>
</feature>
<evidence type="ECO:0000256" key="1">
    <source>
        <dbReference type="SAM" id="MobiDB-lite"/>
    </source>
</evidence>